<dbReference type="EC" id="2.4.-.-" evidence="11"/>
<accession>A0ABV4U4H9</accession>
<keyword evidence="5 9" id="KW-0812">Transmembrane</keyword>
<feature type="transmembrane region" description="Helical" evidence="9">
    <location>
        <begin position="146"/>
        <end position="164"/>
    </location>
</feature>
<keyword evidence="7 9" id="KW-0472">Membrane</keyword>
<comment type="subcellular location">
    <subcellularLocation>
        <location evidence="1">Cell membrane</location>
        <topology evidence="1">Multi-pass membrane protein</topology>
    </subcellularLocation>
</comment>
<evidence type="ECO:0000256" key="9">
    <source>
        <dbReference type="SAM" id="Phobius"/>
    </source>
</evidence>
<feature type="transmembrane region" description="Helical" evidence="9">
    <location>
        <begin position="194"/>
        <end position="211"/>
    </location>
</feature>
<evidence type="ECO:0000256" key="6">
    <source>
        <dbReference type="ARBA" id="ARBA00022989"/>
    </source>
</evidence>
<proteinExistence type="predicted"/>
<reference evidence="11 12" key="1">
    <citation type="submission" date="2024-08" db="EMBL/GenBank/DDBJ databases">
        <title>Whole-genome sequencing of halo(alkali)philic microorganisms from hypersaline lakes.</title>
        <authorList>
            <person name="Sorokin D.Y."/>
            <person name="Merkel A.Y."/>
            <person name="Messina E."/>
            <person name="Yakimov M."/>
        </authorList>
    </citation>
    <scope>NUCLEOTIDE SEQUENCE [LARGE SCALE GENOMIC DNA]</scope>
    <source>
        <strain evidence="11 12">AB-hyl4</strain>
    </source>
</reference>
<feature type="transmembrane region" description="Helical" evidence="9">
    <location>
        <begin position="339"/>
        <end position="359"/>
    </location>
</feature>
<evidence type="ECO:0000256" key="5">
    <source>
        <dbReference type="ARBA" id="ARBA00022692"/>
    </source>
</evidence>
<evidence type="ECO:0000313" key="11">
    <source>
        <dbReference type="EMBL" id="MFA9477732.1"/>
    </source>
</evidence>
<evidence type="ECO:0000256" key="4">
    <source>
        <dbReference type="ARBA" id="ARBA00022679"/>
    </source>
</evidence>
<keyword evidence="2" id="KW-1003">Cell membrane</keyword>
<dbReference type="InterPro" id="IPR038731">
    <property type="entry name" value="RgtA/B/C-like"/>
</dbReference>
<feature type="domain" description="Glycosyltransferase RgtA/B/C/D-like" evidence="10">
    <location>
        <begin position="75"/>
        <end position="209"/>
    </location>
</feature>
<dbReference type="InterPro" id="IPR050297">
    <property type="entry name" value="LipidA_mod_glycosyltrf_83"/>
</dbReference>
<keyword evidence="12" id="KW-1185">Reference proteome</keyword>
<dbReference type="PANTHER" id="PTHR33908:SF11">
    <property type="entry name" value="MEMBRANE PROTEIN"/>
    <property type="match status" value="1"/>
</dbReference>
<dbReference type="PANTHER" id="PTHR33908">
    <property type="entry name" value="MANNOSYLTRANSFERASE YKCB-RELATED"/>
    <property type="match status" value="1"/>
</dbReference>
<feature type="transmembrane region" description="Helical" evidence="9">
    <location>
        <begin position="21"/>
        <end position="40"/>
    </location>
</feature>
<evidence type="ECO:0000256" key="1">
    <source>
        <dbReference type="ARBA" id="ARBA00004651"/>
    </source>
</evidence>
<evidence type="ECO:0000256" key="2">
    <source>
        <dbReference type="ARBA" id="ARBA00022475"/>
    </source>
</evidence>
<feature type="transmembrane region" description="Helical" evidence="9">
    <location>
        <begin position="121"/>
        <end position="140"/>
    </location>
</feature>
<feature type="transmembrane region" description="Helical" evidence="9">
    <location>
        <begin position="240"/>
        <end position="262"/>
    </location>
</feature>
<protein>
    <submittedName>
        <fullName evidence="11">Glycosyltransferase family 39 protein</fullName>
        <ecNumber evidence="11">2.4.-.-</ecNumber>
    </submittedName>
</protein>
<gene>
    <name evidence="11" type="ORF">ACERK3_05420</name>
</gene>
<sequence>MGEQEWEMEPRFRGRRLWQSIERTGLLPAGVFFAVAWFFTPIGELAEFDPDEGVNLIKAMMHAHGYALYEQVWSDQPPLVTLLLAQAYEWAGPSLVTARLVTLSFATLLVWAVYQTLRLRVSVVAALVGVVLLVISRMYLRLSVSVMIGLPALALAMLAIYLLLRSRQARSEGTAVVLLTASGAALALSMQAKLFTAIVVLPMVLALMMPMGRGGGAGEAHGLNPWASGWDVWKAGVRRVAVWAAAVVGVFGVSALMLGAVAGDQLVGTHVAAQGRTWGDQLHDLYRLTGMVVRHAIYLPLAVAAVWWAWRRGVADVLLPAAWFVLAVVLLSVHRPLWYHHILLLTIPLAWLAGYGVQAWLEWDALRQRRVAVAAAVVVGLAMPLATPLHRQLHEETYDYRFALYDGVAAELAAEPMVGNPVPGYVFTDRPTYAYLSGRPLPPELAVQTSKRWEAGQITQQQVVEMIRQYRPRHVVLERYNDEQYGDALQAHLEQYYEPHRKVRHTRSHFPPLRHHVRRSSDEP</sequence>
<feature type="transmembrane region" description="Helical" evidence="9">
    <location>
        <begin position="317"/>
        <end position="333"/>
    </location>
</feature>
<keyword evidence="6 9" id="KW-1133">Transmembrane helix</keyword>
<feature type="transmembrane region" description="Helical" evidence="9">
    <location>
        <begin position="292"/>
        <end position="310"/>
    </location>
</feature>
<evidence type="ECO:0000256" key="7">
    <source>
        <dbReference type="ARBA" id="ARBA00023136"/>
    </source>
</evidence>
<evidence type="ECO:0000259" key="10">
    <source>
        <dbReference type="Pfam" id="PF13231"/>
    </source>
</evidence>
<keyword evidence="4 11" id="KW-0808">Transferase</keyword>
<dbReference type="GO" id="GO:0016757">
    <property type="term" value="F:glycosyltransferase activity"/>
    <property type="evidence" value="ECO:0007669"/>
    <property type="project" value="UniProtKB-KW"/>
</dbReference>
<dbReference type="RefSeq" id="WP_425344658.1">
    <property type="nucleotide sequence ID" value="NZ_JBGUBD010000003.1"/>
</dbReference>
<evidence type="ECO:0000313" key="12">
    <source>
        <dbReference type="Proteomes" id="UP001575105"/>
    </source>
</evidence>
<evidence type="ECO:0000256" key="3">
    <source>
        <dbReference type="ARBA" id="ARBA00022676"/>
    </source>
</evidence>
<feature type="compositionally biased region" description="Basic residues" evidence="8">
    <location>
        <begin position="504"/>
        <end position="518"/>
    </location>
</feature>
<evidence type="ECO:0000256" key="8">
    <source>
        <dbReference type="SAM" id="MobiDB-lite"/>
    </source>
</evidence>
<feature type="region of interest" description="Disordered" evidence="8">
    <location>
        <begin position="504"/>
        <end position="524"/>
    </location>
</feature>
<name>A0ABV4U4H9_9BACT</name>
<dbReference type="Proteomes" id="UP001575105">
    <property type="component" value="Unassembled WGS sequence"/>
</dbReference>
<organism evidence="11 12">
    <name type="scientific">Natronomicrosphaera hydrolytica</name>
    <dbReference type="NCBI Taxonomy" id="3242702"/>
    <lineage>
        <taxon>Bacteria</taxon>
        <taxon>Pseudomonadati</taxon>
        <taxon>Planctomycetota</taxon>
        <taxon>Phycisphaerae</taxon>
        <taxon>Phycisphaerales</taxon>
        <taxon>Phycisphaeraceae</taxon>
        <taxon>Natronomicrosphaera</taxon>
    </lineage>
</organism>
<feature type="transmembrane region" description="Helical" evidence="9">
    <location>
        <begin position="171"/>
        <end position="188"/>
    </location>
</feature>
<dbReference type="EMBL" id="JBGUBD010000003">
    <property type="protein sequence ID" value="MFA9477732.1"/>
    <property type="molecule type" value="Genomic_DNA"/>
</dbReference>
<dbReference type="Pfam" id="PF13231">
    <property type="entry name" value="PMT_2"/>
    <property type="match status" value="1"/>
</dbReference>
<keyword evidence="3 11" id="KW-0328">Glycosyltransferase</keyword>
<feature type="transmembrane region" description="Helical" evidence="9">
    <location>
        <begin position="96"/>
        <end position="114"/>
    </location>
</feature>
<comment type="caution">
    <text evidence="11">The sequence shown here is derived from an EMBL/GenBank/DDBJ whole genome shotgun (WGS) entry which is preliminary data.</text>
</comment>